<name>A0A919P0I2_9CELL</name>
<feature type="domain" description="Pyridoxamine 5'-phosphate oxidase N-terminal" evidence="2">
    <location>
        <begin position="16"/>
        <end position="121"/>
    </location>
</feature>
<dbReference type="PANTHER" id="PTHR35176">
    <property type="entry name" value="HEME OXYGENASE HI_0854-RELATED"/>
    <property type="match status" value="1"/>
</dbReference>
<dbReference type="GO" id="GO:0005829">
    <property type="term" value="C:cytosol"/>
    <property type="evidence" value="ECO:0007669"/>
    <property type="project" value="TreeGrafter"/>
</dbReference>
<evidence type="ECO:0000313" key="4">
    <source>
        <dbReference type="Proteomes" id="UP000632740"/>
    </source>
</evidence>
<sequence>MDLAGLVGYVRSRADGVVTSLGPDGQPQAAYLPLTATDGGELVLDARVTSRKVENIRRDPRVAVVVGGADGTTLQAEGHADLPEGADRDRCAAAYVDAFPQFAASLSDPGIVVVRVTLSWARLGDHRDGARVEEVDLTG</sequence>
<reference evidence="3" key="1">
    <citation type="submission" date="2021-01" db="EMBL/GenBank/DDBJ databases">
        <title>Whole genome shotgun sequence of Cellulomonas chitinilytica NBRC 110799.</title>
        <authorList>
            <person name="Komaki H."/>
            <person name="Tamura T."/>
        </authorList>
    </citation>
    <scope>NUCLEOTIDE SEQUENCE</scope>
    <source>
        <strain evidence="3">NBRC 110799</strain>
    </source>
</reference>
<keyword evidence="1" id="KW-0560">Oxidoreductase</keyword>
<dbReference type="RefSeq" id="WP_203747027.1">
    <property type="nucleotide sequence ID" value="NZ_BONK01000001.1"/>
</dbReference>
<dbReference type="InterPro" id="IPR011576">
    <property type="entry name" value="Pyridox_Oxase_N"/>
</dbReference>
<dbReference type="SUPFAM" id="SSF50475">
    <property type="entry name" value="FMN-binding split barrel"/>
    <property type="match status" value="1"/>
</dbReference>
<dbReference type="Proteomes" id="UP000632740">
    <property type="component" value="Unassembled WGS sequence"/>
</dbReference>
<dbReference type="AlphaFoldDB" id="A0A919P0I2"/>
<evidence type="ECO:0000259" key="2">
    <source>
        <dbReference type="Pfam" id="PF01243"/>
    </source>
</evidence>
<accession>A0A919P0I2</accession>
<evidence type="ECO:0000256" key="1">
    <source>
        <dbReference type="ARBA" id="ARBA00023002"/>
    </source>
</evidence>
<organism evidence="3 4">
    <name type="scientific">Cellulomonas chitinilytica</name>
    <dbReference type="NCBI Taxonomy" id="398759"/>
    <lineage>
        <taxon>Bacteria</taxon>
        <taxon>Bacillati</taxon>
        <taxon>Actinomycetota</taxon>
        <taxon>Actinomycetes</taxon>
        <taxon>Micrococcales</taxon>
        <taxon>Cellulomonadaceae</taxon>
        <taxon>Cellulomonas</taxon>
    </lineage>
</organism>
<dbReference type="EMBL" id="BONK01000001">
    <property type="protein sequence ID" value="GIG19279.1"/>
    <property type="molecule type" value="Genomic_DNA"/>
</dbReference>
<comment type="caution">
    <text evidence="3">The sequence shown here is derived from an EMBL/GenBank/DDBJ whole genome shotgun (WGS) entry which is preliminary data.</text>
</comment>
<dbReference type="InterPro" id="IPR052019">
    <property type="entry name" value="F420H2_bilvrd_red/Heme_oxyg"/>
</dbReference>
<dbReference type="InterPro" id="IPR012349">
    <property type="entry name" value="Split_barrel_FMN-bd"/>
</dbReference>
<gene>
    <name evidence="3" type="ORF">Cch01nite_00030</name>
</gene>
<proteinExistence type="predicted"/>
<dbReference type="PANTHER" id="PTHR35176:SF6">
    <property type="entry name" value="HEME OXYGENASE HI_0854-RELATED"/>
    <property type="match status" value="1"/>
</dbReference>
<keyword evidence="4" id="KW-1185">Reference proteome</keyword>
<dbReference type="GO" id="GO:0016627">
    <property type="term" value="F:oxidoreductase activity, acting on the CH-CH group of donors"/>
    <property type="evidence" value="ECO:0007669"/>
    <property type="project" value="TreeGrafter"/>
</dbReference>
<dbReference type="Gene3D" id="2.30.110.10">
    <property type="entry name" value="Electron Transport, Fmn-binding Protein, Chain A"/>
    <property type="match status" value="1"/>
</dbReference>
<dbReference type="GO" id="GO:0070967">
    <property type="term" value="F:coenzyme F420 binding"/>
    <property type="evidence" value="ECO:0007669"/>
    <property type="project" value="TreeGrafter"/>
</dbReference>
<dbReference type="Pfam" id="PF01243">
    <property type="entry name" value="PNPOx_N"/>
    <property type="match status" value="1"/>
</dbReference>
<evidence type="ECO:0000313" key="3">
    <source>
        <dbReference type="EMBL" id="GIG19279.1"/>
    </source>
</evidence>
<protein>
    <recommendedName>
        <fullName evidence="2">Pyridoxamine 5'-phosphate oxidase N-terminal domain-containing protein</fullName>
    </recommendedName>
</protein>